<evidence type="ECO:0000313" key="6">
    <source>
        <dbReference type="EMBL" id="CAH1786368.1"/>
    </source>
</evidence>
<protein>
    <submittedName>
        <fullName evidence="6">Uncharacterized protein</fullName>
    </submittedName>
</protein>
<dbReference type="Gene3D" id="3.30.9.10">
    <property type="entry name" value="D-Amino Acid Oxidase, subunit A, domain 2"/>
    <property type="match status" value="1"/>
</dbReference>
<feature type="domain" description="GCVT N-terminal" evidence="3">
    <location>
        <begin position="543"/>
        <end position="856"/>
    </location>
</feature>
<dbReference type="InterPro" id="IPR006076">
    <property type="entry name" value="FAD-dep_OxRdtase"/>
</dbReference>
<feature type="domain" description="FAD dependent oxidoreductase central" evidence="5">
    <location>
        <begin position="485"/>
        <end position="540"/>
    </location>
</feature>
<dbReference type="Pfam" id="PF08669">
    <property type="entry name" value="GCV_T_C"/>
    <property type="match status" value="1"/>
</dbReference>
<dbReference type="OrthoDB" id="498204at2759"/>
<dbReference type="InterPro" id="IPR032503">
    <property type="entry name" value="FAO_M"/>
</dbReference>
<evidence type="ECO:0000313" key="7">
    <source>
        <dbReference type="Proteomes" id="UP000749559"/>
    </source>
</evidence>
<evidence type="ECO:0000259" key="3">
    <source>
        <dbReference type="Pfam" id="PF01571"/>
    </source>
</evidence>
<dbReference type="SUPFAM" id="SSF54373">
    <property type="entry name" value="FAD-linked reductases, C-terminal domain"/>
    <property type="match status" value="1"/>
</dbReference>
<dbReference type="Gene3D" id="3.30.1360.120">
    <property type="entry name" value="Probable tRNA modification gtpase trme, domain 1"/>
    <property type="match status" value="1"/>
</dbReference>
<reference evidence="6" key="1">
    <citation type="submission" date="2022-03" db="EMBL/GenBank/DDBJ databases">
        <authorList>
            <person name="Martin C."/>
        </authorList>
    </citation>
    <scope>NUCLEOTIDE SEQUENCE</scope>
</reference>
<evidence type="ECO:0000259" key="2">
    <source>
        <dbReference type="Pfam" id="PF01266"/>
    </source>
</evidence>
<dbReference type="Pfam" id="PF16350">
    <property type="entry name" value="FAO_M"/>
    <property type="match status" value="1"/>
</dbReference>
<dbReference type="GO" id="GO:0005739">
    <property type="term" value="C:mitochondrion"/>
    <property type="evidence" value="ECO:0007669"/>
    <property type="project" value="TreeGrafter"/>
</dbReference>
<dbReference type="InterPro" id="IPR028896">
    <property type="entry name" value="GcvT/YgfZ/DmdA"/>
</dbReference>
<dbReference type="Proteomes" id="UP000749559">
    <property type="component" value="Unassembled WGS sequence"/>
</dbReference>
<name>A0A8J1TZE1_OWEFU</name>
<dbReference type="Gene3D" id="3.50.50.60">
    <property type="entry name" value="FAD/NAD(P)-binding domain"/>
    <property type="match status" value="1"/>
</dbReference>
<comment type="similarity">
    <text evidence="1">Belongs to the GcvT family.</text>
</comment>
<evidence type="ECO:0000256" key="1">
    <source>
        <dbReference type="ARBA" id="ARBA00008609"/>
    </source>
</evidence>
<evidence type="ECO:0000259" key="5">
    <source>
        <dbReference type="Pfam" id="PF16350"/>
    </source>
</evidence>
<dbReference type="FunFam" id="3.30.70.1400:FF:000004">
    <property type="entry name" value="Sarcosine dehydrogenase, mitochondrial"/>
    <property type="match status" value="1"/>
</dbReference>
<dbReference type="InterPro" id="IPR013977">
    <property type="entry name" value="GcvT_C"/>
</dbReference>
<dbReference type="FunFam" id="2.40.30.110:FF:000008">
    <property type="entry name" value="Sarcosine dehydrogenase"/>
    <property type="match status" value="1"/>
</dbReference>
<dbReference type="FunFam" id="3.50.50.60:FF:000769">
    <property type="entry name" value="Sarcosine dehydrogenase"/>
    <property type="match status" value="1"/>
</dbReference>
<dbReference type="InterPro" id="IPR006222">
    <property type="entry name" value="GCVT_N"/>
</dbReference>
<dbReference type="EMBL" id="CAIIXF020000006">
    <property type="protein sequence ID" value="CAH1786368.1"/>
    <property type="molecule type" value="Genomic_DNA"/>
</dbReference>
<sequence>MGKVIKVSWYSVGFDGGDYDDQMITIRYLRGAISVTPTRYIACVFDTVLLQQIEYNIDMLRVGLNTVNRLVRPGRASSIKQLARSCSSTTNQTTEAPAAVPYEWEKVKDSKGPVSLPSHADVVIIGGGAMGCNMLYHLTKLGMTNVILLERDELTSGTSWHSAGLVWNLRTSDVEVDMLVYARNLMESLEAETGIDPGWINNGGLFVANNKVRMDDYRRLHSLGKAYGVESHLLSPEETKKLYPHMFIDDMFPDGGSLYSPRDGTIDPAGYCMALTRGATSRGGKVFTKCIVKGVETTVNDFGTKMITGVRTTLGDVTTNAIVNCTGVWAPMLGKMAGVTVPQVAMRHAYVVTEKIEGIQNMPNSRDHDASVYLKLQGDALSVGGYEPNPIFWDDVKEDFAFSLFELDWDVFGHNIMGAMHRVPIIEQTGIKSTVCGPESFTADHRPLLGEATEVRGFYHASGFNSGGLMFSGGCARELSRWIADGRPNLDMYNYDIRRFTTRLTGNDRWVRERSHESYNKNYSILFPHDQPLAARNTRTDALYQTMVDAGCVFEERQGWERPGYFNKDGPAPPLEYDYYGYYDNQKHEDNKYFDKLKEEYNFDFPPCHEQIEHECLTCRESVAVFNMSYFGKYYLTGPDAQKAADWIFSNNMQKKAGSTVYTCMLHKYGGIQADLTVSVLEPGSGGPHDPAFEGSGFYVAVGGGVAQYTYSHILDILQDNQFNCQLTDLSDDMGMISIQGPNSRAVMSALSDTDFSNEAFPFSTHKVIKIGGHSVRAMRLSFVGELGWELHMPNDACVEIYKAVMAAGEKYGIVNGGYRALDSLSLEKGYKLWTTDIRTDDLPLEAGLAFTCKLKSETPFLGREQLIEQKQKGMKKRLVTFTIDEHVPLHSLESVWRDGEVVGFLRRADYAFSLGKSFGVGYISNPSGEPITTDFIKSGNYEIDHMGEMYKAKMYLKSPFDPSNKRVKGVYDEALPIRQ</sequence>
<evidence type="ECO:0000259" key="4">
    <source>
        <dbReference type="Pfam" id="PF08669"/>
    </source>
</evidence>
<dbReference type="Pfam" id="PF01266">
    <property type="entry name" value="DAO"/>
    <property type="match status" value="1"/>
</dbReference>
<keyword evidence="7" id="KW-1185">Reference proteome</keyword>
<dbReference type="SUPFAM" id="SSF103025">
    <property type="entry name" value="Folate-binding domain"/>
    <property type="match status" value="1"/>
</dbReference>
<gene>
    <name evidence="6" type="ORF">OFUS_LOCUS12281</name>
</gene>
<dbReference type="InterPro" id="IPR036188">
    <property type="entry name" value="FAD/NAD-bd_sf"/>
</dbReference>
<accession>A0A8J1TZE1</accession>
<dbReference type="SUPFAM" id="SSF51905">
    <property type="entry name" value="FAD/NAD(P)-binding domain"/>
    <property type="match status" value="1"/>
</dbReference>
<dbReference type="FunFam" id="3.30.1360.120:FF:000023">
    <property type="entry name" value="Sarcosine dehydrogenase"/>
    <property type="match status" value="1"/>
</dbReference>
<dbReference type="Gene3D" id="2.40.30.110">
    <property type="entry name" value="Aminomethyltransferase beta-barrel domains"/>
    <property type="match status" value="1"/>
</dbReference>
<dbReference type="InterPro" id="IPR027266">
    <property type="entry name" value="TrmE/GcvT-like"/>
</dbReference>
<comment type="caution">
    <text evidence="6">The sequence shown here is derived from an EMBL/GenBank/DDBJ whole genome shotgun (WGS) entry which is preliminary data.</text>
</comment>
<organism evidence="6 7">
    <name type="scientific">Owenia fusiformis</name>
    <name type="common">Polychaete worm</name>
    <dbReference type="NCBI Taxonomy" id="6347"/>
    <lineage>
        <taxon>Eukaryota</taxon>
        <taxon>Metazoa</taxon>
        <taxon>Spiralia</taxon>
        <taxon>Lophotrochozoa</taxon>
        <taxon>Annelida</taxon>
        <taxon>Polychaeta</taxon>
        <taxon>Sedentaria</taxon>
        <taxon>Canalipalpata</taxon>
        <taxon>Sabellida</taxon>
        <taxon>Oweniida</taxon>
        <taxon>Oweniidae</taxon>
        <taxon>Owenia</taxon>
    </lineage>
</organism>
<dbReference type="Pfam" id="PF01571">
    <property type="entry name" value="GCV_T"/>
    <property type="match status" value="1"/>
</dbReference>
<dbReference type="Gene3D" id="3.30.70.1400">
    <property type="entry name" value="Aminomethyltransferase beta-barrel domains"/>
    <property type="match status" value="1"/>
</dbReference>
<dbReference type="AlphaFoldDB" id="A0A8J1TZE1"/>
<dbReference type="PANTHER" id="PTHR43757">
    <property type="entry name" value="AMINOMETHYLTRANSFERASE"/>
    <property type="match status" value="1"/>
</dbReference>
<dbReference type="PANTHER" id="PTHR43757:SF11">
    <property type="entry name" value="SARCOSINE DEHYDROGENASE"/>
    <property type="match status" value="1"/>
</dbReference>
<proteinExistence type="inferred from homology"/>
<feature type="domain" description="Aminomethyltransferase C-terminal" evidence="4">
    <location>
        <begin position="877"/>
        <end position="961"/>
    </location>
</feature>
<dbReference type="SUPFAM" id="SSF101790">
    <property type="entry name" value="Aminomethyltransferase beta-barrel domain"/>
    <property type="match status" value="1"/>
</dbReference>
<dbReference type="InterPro" id="IPR029043">
    <property type="entry name" value="GcvT/YgfZ_C"/>
</dbReference>
<feature type="domain" description="FAD dependent oxidoreductase" evidence="2">
    <location>
        <begin position="121"/>
        <end position="482"/>
    </location>
</feature>